<dbReference type="EMBL" id="CAEZUR010000009">
    <property type="protein sequence ID" value="CAB4601600.1"/>
    <property type="molecule type" value="Genomic_DNA"/>
</dbReference>
<gene>
    <name evidence="1" type="ORF">UFOPK1843_00181</name>
</gene>
<dbReference type="InterPro" id="IPR029063">
    <property type="entry name" value="SAM-dependent_MTases_sf"/>
</dbReference>
<evidence type="ECO:0000313" key="1">
    <source>
        <dbReference type="EMBL" id="CAB4601600.1"/>
    </source>
</evidence>
<proteinExistence type="predicted"/>
<dbReference type="Gene3D" id="3.40.50.150">
    <property type="entry name" value="Vaccinia Virus protein VP39"/>
    <property type="match status" value="1"/>
</dbReference>
<name>A0A6J6GN06_9ZZZZ</name>
<dbReference type="AlphaFoldDB" id="A0A6J6GN06"/>
<organism evidence="1">
    <name type="scientific">freshwater metagenome</name>
    <dbReference type="NCBI Taxonomy" id="449393"/>
    <lineage>
        <taxon>unclassified sequences</taxon>
        <taxon>metagenomes</taxon>
        <taxon>ecological metagenomes</taxon>
    </lineage>
</organism>
<accession>A0A6J6GN06</accession>
<protein>
    <submittedName>
        <fullName evidence="1">Unannotated protein</fullName>
    </submittedName>
</protein>
<sequence length="227" mass="25124">MKNAVVVDLGYGASPITAIELRERLLKVNPTIRVVGVEIEKDRVARGLEVAEPGLDFLLGGFETPLPTGVEKAHVIRAFNVLRQYHERDVKPAWDLMVSRLSENGVLVEGTCNEIGRVSSWVTVAKTGPMLFTISLHLGSLEQPSIVAERLPKALIHHNVPGERIHDYLKTLDQAWASHAPLGTFGALQRWLAVCESMTASGWPIVLSRKRWRLGEITVDWSAVNPN</sequence>
<reference evidence="1" key="1">
    <citation type="submission" date="2020-05" db="EMBL/GenBank/DDBJ databases">
        <authorList>
            <person name="Chiriac C."/>
            <person name="Salcher M."/>
            <person name="Ghai R."/>
            <person name="Kavagutti S V."/>
        </authorList>
    </citation>
    <scope>NUCLEOTIDE SEQUENCE</scope>
</reference>
<dbReference type="SUPFAM" id="SSF53335">
    <property type="entry name" value="S-adenosyl-L-methionine-dependent methyltransferases"/>
    <property type="match status" value="1"/>
</dbReference>